<feature type="transmembrane region" description="Helical" evidence="8">
    <location>
        <begin position="90"/>
        <end position="108"/>
    </location>
</feature>
<feature type="transmembrane region" description="Helical" evidence="8">
    <location>
        <begin position="179"/>
        <end position="196"/>
    </location>
</feature>
<evidence type="ECO:0000256" key="6">
    <source>
        <dbReference type="ARBA" id="ARBA00023136"/>
    </source>
</evidence>
<feature type="transmembrane region" description="Helical" evidence="8">
    <location>
        <begin position="128"/>
        <end position="148"/>
    </location>
</feature>
<dbReference type="AlphaFoldDB" id="A0A292YA08"/>
<protein>
    <recommendedName>
        <fullName evidence="11">UDP-N-acetylmuramyl pentapeptide phosphotransferase/UDP-N-acetylglucosamine-1-phosphate transferase</fullName>
    </recommendedName>
</protein>
<feature type="transmembrane region" description="Helical" evidence="8">
    <location>
        <begin position="322"/>
        <end position="341"/>
    </location>
</feature>
<sequence>MLEFLISFILSAIFVYLIYKKNYGLDKTADEKSHAMHTHKVSRLGGLGIIASITITSVFFSPLLTNILIAGTAIFTFGFLEDRFHLDLPYSKKIAFIFLSALVLVYMTKEGVFNGGFIILNKNNPFEAAIGYIIAIIGIVGFASAINFIDGLNGYATGVIFITLSFFGYHFYITGMYEYLKVVLILNGAILGFLIFNFPYGKIFLGDMGAHLIGFIVGFLSIAMTNHDPKLTVWYPLAAFTIPIINTLQKFPRRIKRKKLYGIPFSESDSEDLHYFMFKYIKQKYPNIKDNAIKNSIAALYILIPHIILNIIVFYFRYNPFALISIFIIASLIYLWIYNILRKKYEKELN</sequence>
<keyword evidence="3" id="KW-0808">Transferase</keyword>
<feature type="binding site" evidence="7">
    <location>
        <position position="207"/>
    </location>
    <ligand>
        <name>Mg(2+)</name>
        <dbReference type="ChEBI" id="CHEBI:18420"/>
    </ligand>
</feature>
<feature type="transmembrane region" description="Helical" evidence="8">
    <location>
        <begin position="297"/>
        <end position="316"/>
    </location>
</feature>
<evidence type="ECO:0000313" key="9">
    <source>
        <dbReference type="EMBL" id="GAX86877.1"/>
    </source>
</evidence>
<feature type="binding site" evidence="7">
    <location>
        <position position="147"/>
    </location>
    <ligand>
        <name>Mg(2+)</name>
        <dbReference type="ChEBI" id="CHEBI:18420"/>
    </ligand>
</feature>
<comment type="caution">
    <text evidence="9">The sequence shown here is derived from an EMBL/GenBank/DDBJ whole genome shotgun (WGS) entry which is preliminary data.</text>
</comment>
<accession>A0A292YA08</accession>
<keyword evidence="7" id="KW-0479">Metal-binding</keyword>
<comment type="subcellular location">
    <subcellularLocation>
        <location evidence="1">Cell membrane</location>
        <topology evidence="1">Multi-pass membrane protein</topology>
    </subcellularLocation>
</comment>
<organism evidence="9 10">
    <name type="scientific">Lebetimonas natsushimae</name>
    <dbReference type="NCBI Taxonomy" id="1936991"/>
    <lineage>
        <taxon>Bacteria</taxon>
        <taxon>Pseudomonadati</taxon>
        <taxon>Campylobacterota</taxon>
        <taxon>Epsilonproteobacteria</taxon>
        <taxon>Nautiliales</taxon>
        <taxon>Nautiliaceae</taxon>
        <taxon>Lebetimonas</taxon>
    </lineage>
</organism>
<evidence type="ECO:0000256" key="3">
    <source>
        <dbReference type="ARBA" id="ARBA00022679"/>
    </source>
</evidence>
<dbReference type="CDD" id="cd06853">
    <property type="entry name" value="GT_WecA_like"/>
    <property type="match status" value="1"/>
</dbReference>
<gene>
    <name evidence="9" type="ORF">LNAT_P0172</name>
</gene>
<feature type="transmembrane region" description="Helical" evidence="8">
    <location>
        <begin position="44"/>
        <end position="69"/>
    </location>
</feature>
<dbReference type="OrthoDB" id="9783652at2"/>
<evidence type="ECO:0000313" key="10">
    <source>
        <dbReference type="Proteomes" id="UP000217944"/>
    </source>
</evidence>
<keyword evidence="10" id="KW-1185">Reference proteome</keyword>
<dbReference type="EMBL" id="BDME01000001">
    <property type="protein sequence ID" value="GAX86877.1"/>
    <property type="molecule type" value="Genomic_DNA"/>
</dbReference>
<feature type="transmembrane region" description="Helical" evidence="8">
    <location>
        <begin position="231"/>
        <end position="248"/>
    </location>
</feature>
<dbReference type="GO" id="GO:0046872">
    <property type="term" value="F:metal ion binding"/>
    <property type="evidence" value="ECO:0007669"/>
    <property type="project" value="UniProtKB-KW"/>
</dbReference>
<dbReference type="PANTHER" id="PTHR22926:SF3">
    <property type="entry name" value="UNDECAPRENYL-PHOSPHATE ALPHA-N-ACETYLGLUCOSAMINYL 1-PHOSPHATE TRANSFERASE"/>
    <property type="match status" value="1"/>
</dbReference>
<dbReference type="Pfam" id="PF00953">
    <property type="entry name" value="Glycos_transf_4"/>
    <property type="match status" value="1"/>
</dbReference>
<dbReference type="GO" id="GO:0005886">
    <property type="term" value="C:plasma membrane"/>
    <property type="evidence" value="ECO:0007669"/>
    <property type="project" value="UniProtKB-SubCell"/>
</dbReference>
<keyword evidence="2" id="KW-1003">Cell membrane</keyword>
<evidence type="ECO:0008006" key="11">
    <source>
        <dbReference type="Google" id="ProtNLM"/>
    </source>
</evidence>
<evidence type="ECO:0000256" key="8">
    <source>
        <dbReference type="SAM" id="Phobius"/>
    </source>
</evidence>
<evidence type="ECO:0000256" key="1">
    <source>
        <dbReference type="ARBA" id="ARBA00004651"/>
    </source>
</evidence>
<reference evidence="9 10" key="1">
    <citation type="journal article" date="2017" name="Syst. Appl. Microbiol.">
        <title>Lebetimonas natsushimae sp. nov., a novel strictly anaerobic, moderately thermophilic chemoautotroph isolated from a deep-sea hydrothermal vent polychaete nest in the Mid-Okinawa Trough.</title>
        <authorList>
            <person name="Nagata R."/>
            <person name="Takaki Y."/>
            <person name="Tame A."/>
            <person name="Nunoura T."/>
            <person name="Muto H."/>
            <person name="Mino S."/>
            <person name="Sawayama S."/>
            <person name="Takai K."/>
            <person name="Nakagawa S."/>
        </authorList>
    </citation>
    <scope>NUCLEOTIDE SEQUENCE [LARGE SCALE GENOMIC DNA]</scope>
    <source>
        <strain evidence="9 10">HS1857</strain>
    </source>
</reference>
<comment type="cofactor">
    <cofactor evidence="7">
        <name>Mg(2+)</name>
        <dbReference type="ChEBI" id="CHEBI:18420"/>
    </cofactor>
</comment>
<dbReference type="GO" id="GO:0009103">
    <property type="term" value="P:lipopolysaccharide biosynthetic process"/>
    <property type="evidence" value="ECO:0007669"/>
    <property type="project" value="TreeGrafter"/>
</dbReference>
<keyword evidence="6 8" id="KW-0472">Membrane</keyword>
<dbReference type="Proteomes" id="UP000217944">
    <property type="component" value="Unassembled WGS sequence"/>
</dbReference>
<dbReference type="GO" id="GO:0016780">
    <property type="term" value="F:phosphotransferase activity, for other substituted phosphate groups"/>
    <property type="evidence" value="ECO:0007669"/>
    <property type="project" value="InterPro"/>
</dbReference>
<evidence type="ECO:0000256" key="2">
    <source>
        <dbReference type="ARBA" id="ARBA00022475"/>
    </source>
</evidence>
<dbReference type="GO" id="GO:0071555">
    <property type="term" value="P:cell wall organization"/>
    <property type="evidence" value="ECO:0007669"/>
    <property type="project" value="TreeGrafter"/>
</dbReference>
<name>A0A292YA08_9BACT</name>
<evidence type="ECO:0000256" key="7">
    <source>
        <dbReference type="PIRSR" id="PIRSR600715-1"/>
    </source>
</evidence>
<dbReference type="PANTHER" id="PTHR22926">
    <property type="entry name" value="PHOSPHO-N-ACETYLMURAMOYL-PENTAPEPTIDE-TRANSFERASE"/>
    <property type="match status" value="1"/>
</dbReference>
<keyword evidence="4 8" id="KW-0812">Transmembrane</keyword>
<keyword evidence="5 8" id="KW-1133">Transmembrane helix</keyword>
<feature type="transmembrane region" description="Helical" evidence="8">
    <location>
        <begin position="155"/>
        <end position="173"/>
    </location>
</feature>
<evidence type="ECO:0000256" key="4">
    <source>
        <dbReference type="ARBA" id="ARBA00022692"/>
    </source>
</evidence>
<dbReference type="InterPro" id="IPR000715">
    <property type="entry name" value="Glycosyl_transferase_4"/>
</dbReference>
<keyword evidence="7" id="KW-0460">Magnesium</keyword>
<dbReference type="GO" id="GO:0044038">
    <property type="term" value="P:cell wall macromolecule biosynthetic process"/>
    <property type="evidence" value="ECO:0007669"/>
    <property type="project" value="TreeGrafter"/>
</dbReference>
<proteinExistence type="predicted"/>
<evidence type="ECO:0000256" key="5">
    <source>
        <dbReference type="ARBA" id="ARBA00022989"/>
    </source>
</evidence>
<dbReference type="RefSeq" id="WP_096258041.1">
    <property type="nucleotide sequence ID" value="NZ_BDME01000001.1"/>
</dbReference>